<name>A0ABN6L3U6_9FLAO</name>
<evidence type="ECO:0000259" key="1">
    <source>
        <dbReference type="SMART" id="SM00479"/>
    </source>
</evidence>
<dbReference type="RefSeq" id="WP_229316497.1">
    <property type="nucleotide sequence ID" value="NZ_AP025184.1"/>
</dbReference>
<reference evidence="2 3" key="2">
    <citation type="journal article" date="2022" name="Microorganisms">
        <title>Complete Genome Sequences of Two Flavobacterium ammonificans Strains and a Flavobacterium ammoniigenes Strain of Ammonifying Bacterioplankton Isolated from Surface River Water.</title>
        <authorList>
            <person name="Suda W."/>
            <person name="Ogata Y."/>
            <person name="Shindo C."/>
            <person name="Watanabe K."/>
        </authorList>
    </citation>
    <scope>NUCLEOTIDE SEQUENCE [LARGE SCALE GENOMIC DNA]</scope>
    <source>
        <strain evidence="2 3">GENT5</strain>
    </source>
</reference>
<dbReference type="CDD" id="cd06127">
    <property type="entry name" value="DEDDh"/>
    <property type="match status" value="1"/>
</dbReference>
<feature type="domain" description="Exonuclease" evidence="1">
    <location>
        <begin position="276"/>
        <end position="468"/>
    </location>
</feature>
<protein>
    <recommendedName>
        <fullName evidence="1">Exonuclease domain-containing protein</fullName>
    </recommendedName>
</protein>
<dbReference type="Pfam" id="PF00929">
    <property type="entry name" value="RNase_T"/>
    <property type="match status" value="1"/>
</dbReference>
<dbReference type="SMART" id="SM00479">
    <property type="entry name" value="EXOIII"/>
    <property type="match status" value="1"/>
</dbReference>
<gene>
    <name evidence="2" type="ORF">GENT5_14120</name>
</gene>
<sequence length="478" mass="55590">MNLSKIAQEYYNLGFIPTCISYLKTEYNIKENNPEKAPCHPWRRWQIRRPELKDITSLPWEYSSGIGAVLGNTRSYGKHHRCIDIDNCSSIDLIKDILRQLFLPEDYEWVVKTPNGFHIHVYSGDIEFASAEDLHEGVLALLPNETYKNKFKRIELRWAHHVVLPPTILNGIEYKFLFCDNQFPVNEPKRIDADSTLFFLAKYCGSYSENFNLNDGNKAIINNFYFKVTYGSDDLSKRGFPDGLQVFKLSSFNENIIQAENNSDLIYSSNNDIRFSPLFLDIETTGLINNPTNYDLYPRVIQIAYTEQKVETINHERRSVSIIANHYIRPDDFTVSNEIQNLTGLSDSYLSENGIGIEDVLMGFRFINERQTHIISYNTEFDMSILDSEYLRLKKSKPYIDNYLRQGGLQIFCLMKKINSIYGGKYLNLIDAYELLFKEPLPIKTHNAVNDVEILMDCFYLLVLYKHIRLVNQGRTLI</sequence>
<reference evidence="2 3" key="1">
    <citation type="journal article" date="2022" name="Int. J. Syst. Evol. Microbiol.">
        <title>Flavobacterium ammonificans sp. nov. and Flavobacterium ammoniigenes sp. nov., ammonifying bacteria isolated from surface river water.</title>
        <authorList>
            <person name="Watanabe K."/>
            <person name="Kitamura T."/>
            <person name="Ogata Y."/>
            <person name="Shindo C."/>
            <person name="Suda W."/>
        </authorList>
    </citation>
    <scope>NUCLEOTIDE SEQUENCE [LARGE SCALE GENOMIC DNA]</scope>
    <source>
        <strain evidence="2 3">GENT5</strain>
    </source>
</reference>
<dbReference type="InterPro" id="IPR012337">
    <property type="entry name" value="RNaseH-like_sf"/>
</dbReference>
<dbReference type="Proteomes" id="UP001319867">
    <property type="component" value="Chromosome"/>
</dbReference>
<evidence type="ECO:0000313" key="2">
    <source>
        <dbReference type="EMBL" id="BDB55107.1"/>
    </source>
</evidence>
<organism evidence="2 3">
    <name type="scientific">Flavobacterium ammoniigenes</name>
    <dbReference type="NCBI Taxonomy" id="1751095"/>
    <lineage>
        <taxon>Bacteria</taxon>
        <taxon>Pseudomonadati</taxon>
        <taxon>Bacteroidota</taxon>
        <taxon>Flavobacteriia</taxon>
        <taxon>Flavobacteriales</taxon>
        <taxon>Flavobacteriaceae</taxon>
        <taxon>Flavobacterium</taxon>
    </lineage>
</organism>
<dbReference type="InterPro" id="IPR013520">
    <property type="entry name" value="Ribonucl_H"/>
</dbReference>
<accession>A0ABN6L3U6</accession>
<dbReference type="SUPFAM" id="SSF53098">
    <property type="entry name" value="Ribonuclease H-like"/>
    <property type="match status" value="1"/>
</dbReference>
<dbReference type="Gene3D" id="3.30.420.10">
    <property type="entry name" value="Ribonuclease H-like superfamily/Ribonuclease H"/>
    <property type="match status" value="1"/>
</dbReference>
<keyword evidence="3" id="KW-1185">Reference proteome</keyword>
<dbReference type="InterPro" id="IPR036397">
    <property type="entry name" value="RNaseH_sf"/>
</dbReference>
<proteinExistence type="predicted"/>
<evidence type="ECO:0000313" key="3">
    <source>
        <dbReference type="Proteomes" id="UP001319867"/>
    </source>
</evidence>
<dbReference type="EMBL" id="AP025184">
    <property type="protein sequence ID" value="BDB55107.1"/>
    <property type="molecule type" value="Genomic_DNA"/>
</dbReference>